<name>A0ABV9E202_9ACTN</name>
<organism evidence="4 5">
    <name type="scientific">Nocardiopsis mangrovi</name>
    <dbReference type="NCBI Taxonomy" id="1179818"/>
    <lineage>
        <taxon>Bacteria</taxon>
        <taxon>Bacillati</taxon>
        <taxon>Actinomycetota</taxon>
        <taxon>Actinomycetes</taxon>
        <taxon>Streptosporangiales</taxon>
        <taxon>Nocardiopsidaceae</taxon>
        <taxon>Nocardiopsis</taxon>
    </lineage>
</organism>
<feature type="chain" id="PRO_5045417046" evidence="3">
    <location>
        <begin position="35"/>
        <end position="140"/>
    </location>
</feature>
<protein>
    <submittedName>
        <fullName evidence="4">Uncharacterized protein</fullName>
    </submittedName>
</protein>
<dbReference type="EMBL" id="JBHSFQ010000033">
    <property type="protein sequence ID" value="MFC4565184.1"/>
    <property type="molecule type" value="Genomic_DNA"/>
</dbReference>
<keyword evidence="3" id="KW-0732">Signal</keyword>
<evidence type="ECO:0000313" key="5">
    <source>
        <dbReference type="Proteomes" id="UP001595923"/>
    </source>
</evidence>
<keyword evidence="2" id="KW-1133">Transmembrane helix</keyword>
<keyword evidence="2" id="KW-0812">Transmembrane</keyword>
<accession>A0ABV9E202</accession>
<dbReference type="Proteomes" id="UP001595923">
    <property type="component" value="Unassembled WGS sequence"/>
</dbReference>
<evidence type="ECO:0000256" key="2">
    <source>
        <dbReference type="SAM" id="Phobius"/>
    </source>
</evidence>
<sequence>MSHARTVRDARNPLRVLLLSLMVLAYLACSVCHATIASADGAGSGAPEAATTVPVDAAAPDNGPSAAGDGERPVCESASACHVDQRAADSKILALLALAGTLAVLFQAAPPRPRLWHRPRTGTAVLGGTRLLTSLCVRRV</sequence>
<proteinExistence type="predicted"/>
<dbReference type="Pfam" id="PF26327">
    <property type="entry name" value="LpqS"/>
    <property type="match status" value="1"/>
</dbReference>
<evidence type="ECO:0000256" key="3">
    <source>
        <dbReference type="SAM" id="SignalP"/>
    </source>
</evidence>
<feature type="compositionally biased region" description="Low complexity" evidence="1">
    <location>
        <begin position="49"/>
        <end position="61"/>
    </location>
</feature>
<dbReference type="InterPro" id="IPR058714">
    <property type="entry name" value="LpqS"/>
</dbReference>
<keyword evidence="2" id="KW-0472">Membrane</keyword>
<reference evidence="5" key="1">
    <citation type="journal article" date="2019" name="Int. J. Syst. Evol. Microbiol.">
        <title>The Global Catalogue of Microorganisms (GCM) 10K type strain sequencing project: providing services to taxonomists for standard genome sequencing and annotation.</title>
        <authorList>
            <consortium name="The Broad Institute Genomics Platform"/>
            <consortium name="The Broad Institute Genome Sequencing Center for Infectious Disease"/>
            <person name="Wu L."/>
            <person name="Ma J."/>
        </authorList>
    </citation>
    <scope>NUCLEOTIDE SEQUENCE [LARGE SCALE GENOMIC DNA]</scope>
    <source>
        <strain evidence="5">XZYJ18</strain>
    </source>
</reference>
<comment type="caution">
    <text evidence="4">The sequence shown here is derived from an EMBL/GenBank/DDBJ whole genome shotgun (WGS) entry which is preliminary data.</text>
</comment>
<feature type="region of interest" description="Disordered" evidence="1">
    <location>
        <begin position="43"/>
        <end position="71"/>
    </location>
</feature>
<evidence type="ECO:0000256" key="1">
    <source>
        <dbReference type="SAM" id="MobiDB-lite"/>
    </source>
</evidence>
<feature type="signal peptide" evidence="3">
    <location>
        <begin position="1"/>
        <end position="34"/>
    </location>
</feature>
<feature type="transmembrane region" description="Helical" evidence="2">
    <location>
        <begin position="92"/>
        <end position="110"/>
    </location>
</feature>
<dbReference type="RefSeq" id="WP_378578924.1">
    <property type="nucleotide sequence ID" value="NZ_JBHSFQ010000033.1"/>
</dbReference>
<keyword evidence="5" id="KW-1185">Reference proteome</keyword>
<evidence type="ECO:0000313" key="4">
    <source>
        <dbReference type="EMBL" id="MFC4565184.1"/>
    </source>
</evidence>
<gene>
    <name evidence="4" type="ORF">ACFO4E_25285</name>
</gene>